<sequence>MFIHIGNDSIIQSDDIISIIDRNVAMSSSIMEEMLVNTGIKQHVFNAADDVKSVVITEDDIYCSSLSVATLKKRSGMTLSTSTLEDFSNELEE</sequence>
<comment type="caution">
    <text evidence="1">The sequence shown here is derived from an EMBL/GenBank/DDBJ whole genome shotgun (WGS) entry which is preliminary data.</text>
</comment>
<keyword evidence="2" id="KW-1185">Reference proteome</keyword>
<dbReference type="EMBL" id="BAAADM010000032">
    <property type="protein sequence ID" value="GAA0436940.1"/>
    <property type="molecule type" value="Genomic_DNA"/>
</dbReference>
<protein>
    <submittedName>
        <fullName evidence="1">DUF370 domain-containing protein</fullName>
    </submittedName>
</protein>
<evidence type="ECO:0000313" key="2">
    <source>
        <dbReference type="Proteomes" id="UP001501459"/>
    </source>
</evidence>
<reference evidence="1 2" key="1">
    <citation type="journal article" date="2019" name="Int. J. Syst. Evol. Microbiol.">
        <title>The Global Catalogue of Microorganisms (GCM) 10K type strain sequencing project: providing services to taxonomists for standard genome sequencing and annotation.</title>
        <authorList>
            <consortium name="The Broad Institute Genomics Platform"/>
            <consortium name="The Broad Institute Genome Sequencing Center for Infectious Disease"/>
            <person name="Wu L."/>
            <person name="Ma J."/>
        </authorList>
    </citation>
    <scope>NUCLEOTIDE SEQUENCE [LARGE SCALE GENOMIC DNA]</scope>
    <source>
        <strain evidence="1 2">JCM 12149</strain>
    </source>
</reference>
<dbReference type="InterPro" id="IPR007169">
    <property type="entry name" value="RemA-like"/>
</dbReference>
<gene>
    <name evidence="1" type="ORF">GCM10008983_12080</name>
</gene>
<dbReference type="NCBIfam" id="NF046065">
    <property type="entry name" value="MtxRegRemB"/>
    <property type="match status" value="1"/>
</dbReference>
<dbReference type="RefSeq" id="WP_343751801.1">
    <property type="nucleotide sequence ID" value="NZ_BAAADM010000032.1"/>
</dbReference>
<dbReference type="Pfam" id="PF04025">
    <property type="entry name" value="RemA-like"/>
    <property type="match status" value="1"/>
</dbReference>
<organism evidence="1 2">
    <name type="scientific">Lentibacillus halophilus</name>
    <dbReference type="NCBI Taxonomy" id="295065"/>
    <lineage>
        <taxon>Bacteria</taxon>
        <taxon>Bacillati</taxon>
        <taxon>Bacillota</taxon>
        <taxon>Bacilli</taxon>
        <taxon>Bacillales</taxon>
        <taxon>Bacillaceae</taxon>
        <taxon>Lentibacillus</taxon>
    </lineage>
</organism>
<evidence type="ECO:0000313" key="1">
    <source>
        <dbReference type="EMBL" id="GAA0436940.1"/>
    </source>
</evidence>
<name>A0ABN0Z8I1_9BACI</name>
<dbReference type="Proteomes" id="UP001501459">
    <property type="component" value="Unassembled WGS sequence"/>
</dbReference>
<accession>A0ABN0Z8I1</accession>
<proteinExistence type="predicted"/>